<gene>
    <name evidence="2" type="ORF">ENO77_03785</name>
</gene>
<accession>A0A7C2VPF4</accession>
<dbReference type="EMBL" id="DSGT01000009">
    <property type="protein sequence ID" value="HEW53268.1"/>
    <property type="molecule type" value="Genomic_DNA"/>
</dbReference>
<keyword evidence="1" id="KW-0472">Membrane</keyword>
<proteinExistence type="predicted"/>
<comment type="caution">
    <text evidence="2">The sequence shown here is derived from an EMBL/GenBank/DDBJ whole genome shotgun (WGS) entry which is preliminary data.</text>
</comment>
<reference evidence="2" key="1">
    <citation type="journal article" date="2020" name="mSystems">
        <title>Genome- and Community-Level Interaction Insights into Carbon Utilization and Element Cycling Functions of Hydrothermarchaeota in Hydrothermal Sediment.</title>
        <authorList>
            <person name="Zhou Z."/>
            <person name="Liu Y."/>
            <person name="Xu W."/>
            <person name="Pan J."/>
            <person name="Luo Z.H."/>
            <person name="Li M."/>
        </authorList>
    </citation>
    <scope>NUCLEOTIDE SEQUENCE [LARGE SCALE GENOMIC DNA]</scope>
    <source>
        <strain evidence="2">SpSt-16</strain>
    </source>
</reference>
<feature type="transmembrane region" description="Helical" evidence="1">
    <location>
        <begin position="221"/>
        <end position="247"/>
    </location>
</feature>
<evidence type="ECO:0008006" key="3">
    <source>
        <dbReference type="Google" id="ProtNLM"/>
    </source>
</evidence>
<evidence type="ECO:0000256" key="1">
    <source>
        <dbReference type="SAM" id="Phobius"/>
    </source>
</evidence>
<feature type="transmembrane region" description="Helical" evidence="1">
    <location>
        <begin position="50"/>
        <end position="74"/>
    </location>
</feature>
<keyword evidence="1" id="KW-1133">Transmembrane helix</keyword>
<dbReference type="AlphaFoldDB" id="A0A7C2VPF4"/>
<protein>
    <recommendedName>
        <fullName evidence="3">ECF transporter S component</fullName>
    </recommendedName>
</protein>
<keyword evidence="1" id="KW-0812">Transmembrane</keyword>
<feature type="transmembrane region" description="Helical" evidence="1">
    <location>
        <begin position="80"/>
        <end position="102"/>
    </location>
</feature>
<feature type="transmembrane region" description="Helical" evidence="1">
    <location>
        <begin position="146"/>
        <end position="168"/>
    </location>
</feature>
<name>A0A7C2VPF4_9CREN</name>
<feature type="transmembrane region" description="Helical" evidence="1">
    <location>
        <begin position="16"/>
        <end position="38"/>
    </location>
</feature>
<feature type="transmembrane region" description="Helical" evidence="1">
    <location>
        <begin position="109"/>
        <end position="126"/>
    </location>
</feature>
<evidence type="ECO:0000313" key="2">
    <source>
        <dbReference type="EMBL" id="HEW53268.1"/>
    </source>
</evidence>
<organism evidence="2">
    <name type="scientific">Ignisphaera aggregans</name>
    <dbReference type="NCBI Taxonomy" id="334771"/>
    <lineage>
        <taxon>Archaea</taxon>
        <taxon>Thermoproteota</taxon>
        <taxon>Thermoprotei</taxon>
        <taxon>Desulfurococcales</taxon>
        <taxon>Desulfurococcaceae</taxon>
        <taxon>Ignisphaera</taxon>
    </lineage>
</organism>
<sequence>MSKEASSSRKRSSQQVYVAAFGGIGAAIYYLLLWLPGVPVPGIPQITMEIGAIFTPLLGIILGPYIGATAVLIGNILKSLYPFNIVSLVFVPCAPLSAFTAAMLIRKRWVGTFIILAAILIAGMYTPPFYPLTGFDSKLGMAHWHVYLLAYYDKIAALVLLPIAVYMLGSPSVFRKRVGLFLVMFIGREMDKALGCLLFSLPMVYEGVFGLKDLSVVRGLYVVPALFSPAEYVVEALVAFLVAIPVIKSLLKVPGISESLYVKNVREQEIL</sequence>